<evidence type="ECO:0000313" key="2">
    <source>
        <dbReference type="EMBL" id="CAF2087847.1"/>
    </source>
</evidence>
<dbReference type="AlphaFoldDB" id="A0A816SH51"/>
<reference evidence="2" key="1">
    <citation type="submission" date="2021-01" db="EMBL/GenBank/DDBJ databases">
        <authorList>
            <consortium name="Genoscope - CEA"/>
            <person name="William W."/>
        </authorList>
    </citation>
    <scope>NUCLEOTIDE SEQUENCE</scope>
</reference>
<feature type="non-terminal residue" evidence="2">
    <location>
        <position position="1"/>
    </location>
</feature>
<protein>
    <submittedName>
        <fullName evidence="2">(rape) hypothetical protein</fullName>
    </submittedName>
</protein>
<proteinExistence type="predicted"/>
<dbReference type="EMBL" id="HG994360">
    <property type="protein sequence ID" value="CAF2087847.1"/>
    <property type="molecule type" value="Genomic_DNA"/>
</dbReference>
<feature type="region of interest" description="Disordered" evidence="1">
    <location>
        <begin position="17"/>
        <end position="36"/>
    </location>
</feature>
<accession>A0A816SH51</accession>
<dbReference type="Proteomes" id="UP001295469">
    <property type="component" value="Chromosome A06"/>
</dbReference>
<evidence type="ECO:0000256" key="1">
    <source>
        <dbReference type="SAM" id="MobiDB-lite"/>
    </source>
</evidence>
<gene>
    <name evidence="2" type="ORF">DARMORV10_A06P30790.1</name>
</gene>
<sequence length="36" mass="4126">PANLIAKNHKRQRFLVSYSIQSPETGGDLDLRRDQT</sequence>
<name>A0A816SH51_BRANA</name>
<organism evidence="2">
    <name type="scientific">Brassica napus</name>
    <name type="common">Rape</name>
    <dbReference type="NCBI Taxonomy" id="3708"/>
    <lineage>
        <taxon>Eukaryota</taxon>
        <taxon>Viridiplantae</taxon>
        <taxon>Streptophyta</taxon>
        <taxon>Embryophyta</taxon>
        <taxon>Tracheophyta</taxon>
        <taxon>Spermatophyta</taxon>
        <taxon>Magnoliopsida</taxon>
        <taxon>eudicotyledons</taxon>
        <taxon>Gunneridae</taxon>
        <taxon>Pentapetalae</taxon>
        <taxon>rosids</taxon>
        <taxon>malvids</taxon>
        <taxon>Brassicales</taxon>
        <taxon>Brassicaceae</taxon>
        <taxon>Brassiceae</taxon>
        <taxon>Brassica</taxon>
    </lineage>
</organism>